<accession>A0A3E1K6D2</accession>
<keyword evidence="2" id="KW-1003">Cell membrane</keyword>
<evidence type="ECO:0000256" key="5">
    <source>
        <dbReference type="ARBA" id="ARBA00023136"/>
    </source>
</evidence>
<keyword evidence="8" id="KW-1185">Reference proteome</keyword>
<dbReference type="AlphaFoldDB" id="A0A3E1K6D2"/>
<evidence type="ECO:0000256" key="6">
    <source>
        <dbReference type="SAM" id="Phobius"/>
    </source>
</evidence>
<dbReference type="PANTHER" id="PTHR30250">
    <property type="entry name" value="PST FAMILY PREDICTED COLANIC ACID TRANSPORTER"/>
    <property type="match status" value="1"/>
</dbReference>
<feature type="transmembrane region" description="Helical" evidence="6">
    <location>
        <begin position="223"/>
        <end position="241"/>
    </location>
</feature>
<feature type="transmembrane region" description="Helical" evidence="6">
    <location>
        <begin position="289"/>
        <end position="314"/>
    </location>
</feature>
<dbReference type="Pfam" id="PF01943">
    <property type="entry name" value="Polysacc_synt"/>
    <property type="match status" value="1"/>
</dbReference>
<comment type="subcellular location">
    <subcellularLocation>
        <location evidence="1">Cell membrane</location>
        <topology evidence="1">Multi-pass membrane protein</topology>
    </subcellularLocation>
</comment>
<feature type="transmembrane region" description="Helical" evidence="6">
    <location>
        <begin position="457"/>
        <end position="475"/>
    </location>
</feature>
<dbReference type="InterPro" id="IPR050833">
    <property type="entry name" value="Poly_Biosynth_Transport"/>
</dbReference>
<reference evidence="7 8" key="1">
    <citation type="submission" date="2018-08" db="EMBL/GenBank/DDBJ databases">
        <title>Wenzhouxiangella salilacus sp. nov., a novel bacterium isolated from a saline lake in Xinjiang Province, China.</title>
        <authorList>
            <person name="Han S."/>
        </authorList>
    </citation>
    <scope>NUCLEOTIDE SEQUENCE [LARGE SCALE GENOMIC DNA]</scope>
    <source>
        <strain evidence="7 8">XDB06</strain>
    </source>
</reference>
<feature type="transmembrane region" description="Helical" evidence="6">
    <location>
        <begin position="182"/>
        <end position="203"/>
    </location>
</feature>
<keyword evidence="3 6" id="KW-0812">Transmembrane</keyword>
<dbReference type="Proteomes" id="UP000260351">
    <property type="component" value="Unassembled WGS sequence"/>
</dbReference>
<evidence type="ECO:0000313" key="8">
    <source>
        <dbReference type="Proteomes" id="UP000260351"/>
    </source>
</evidence>
<feature type="transmembrane region" description="Helical" evidence="6">
    <location>
        <begin position="74"/>
        <end position="96"/>
    </location>
</feature>
<proteinExistence type="predicted"/>
<keyword evidence="4 6" id="KW-1133">Transmembrane helix</keyword>
<dbReference type="EMBL" id="QUZK01000045">
    <property type="protein sequence ID" value="RFF29571.1"/>
    <property type="molecule type" value="Genomic_DNA"/>
</dbReference>
<feature type="transmembrane region" description="Helical" evidence="6">
    <location>
        <begin position="144"/>
        <end position="170"/>
    </location>
</feature>
<keyword evidence="5 6" id="KW-0472">Membrane</keyword>
<dbReference type="GO" id="GO:0005886">
    <property type="term" value="C:plasma membrane"/>
    <property type="evidence" value="ECO:0007669"/>
    <property type="project" value="UniProtKB-SubCell"/>
</dbReference>
<evidence type="ECO:0000256" key="1">
    <source>
        <dbReference type="ARBA" id="ARBA00004651"/>
    </source>
</evidence>
<feature type="transmembrane region" description="Helical" evidence="6">
    <location>
        <begin position="320"/>
        <end position="342"/>
    </location>
</feature>
<gene>
    <name evidence="7" type="ORF">DZC52_12245</name>
</gene>
<dbReference type="InterPro" id="IPR002797">
    <property type="entry name" value="Polysacc_synth"/>
</dbReference>
<feature type="transmembrane region" description="Helical" evidence="6">
    <location>
        <begin position="391"/>
        <end position="413"/>
    </location>
</feature>
<evidence type="ECO:0000256" key="3">
    <source>
        <dbReference type="ARBA" id="ARBA00022692"/>
    </source>
</evidence>
<comment type="caution">
    <text evidence="7">The sequence shown here is derived from an EMBL/GenBank/DDBJ whole genome shotgun (WGS) entry which is preliminary data.</text>
</comment>
<dbReference type="OrthoDB" id="5785171at2"/>
<sequence length="501" mass="55148">MRWAERSCRRSFPRNLQPRLLRRHNRSYRRPRVSGNYSTCTAPKPRMNHSIKADTLIQLPGKDRFLARKFIQALGLRICVLLVGFATSVLLARILGPTEFGYYLFAFSLMTLIAIPVQAGMPMLITKKLPQYDHGEQHPLIKGLLIQCAFLIVIFSAIAIAGINTFNLWWFRTSGGYEGMEVVVWGSLLIPLIAFATLSGAAIRSLQRHFVGQAVETALRQALLLALIGSLSIIFNSAFSLDATQAMILHILAGLATALIGWLALAHTFTFDWHKVSVHFKTRQWLKNLAPLAVIAGMTVILGKTDIIMLRILAGADEVAHYYVAAQFGMLVFISAQGVRLVNGPLLAREAKTGNRPYMQRIYSQGALFVFLTTIPTAMILILFGRPIIELIFGAPFIAAYAAVIVFSVGYMLQALFGTTEIILKIMDHEATIVRAFAVAIVANILINAILIPPLGIFGAALASMTVTIASKLYLSLQIYRKIGIRAFAIIPRASLSGPGQ</sequence>
<dbReference type="PANTHER" id="PTHR30250:SF11">
    <property type="entry name" value="O-ANTIGEN TRANSPORTER-RELATED"/>
    <property type="match status" value="1"/>
</dbReference>
<feature type="transmembrane region" description="Helical" evidence="6">
    <location>
        <begin position="433"/>
        <end position="451"/>
    </location>
</feature>
<feature type="transmembrane region" description="Helical" evidence="6">
    <location>
        <begin position="362"/>
        <end position="385"/>
    </location>
</feature>
<evidence type="ECO:0000256" key="2">
    <source>
        <dbReference type="ARBA" id="ARBA00022475"/>
    </source>
</evidence>
<organism evidence="7 8">
    <name type="scientific">Wenzhouxiangella sediminis</name>
    <dbReference type="NCBI Taxonomy" id="1792836"/>
    <lineage>
        <taxon>Bacteria</taxon>
        <taxon>Pseudomonadati</taxon>
        <taxon>Pseudomonadota</taxon>
        <taxon>Gammaproteobacteria</taxon>
        <taxon>Chromatiales</taxon>
        <taxon>Wenzhouxiangellaceae</taxon>
        <taxon>Wenzhouxiangella</taxon>
    </lineage>
</organism>
<feature type="transmembrane region" description="Helical" evidence="6">
    <location>
        <begin position="102"/>
        <end position="124"/>
    </location>
</feature>
<evidence type="ECO:0000313" key="7">
    <source>
        <dbReference type="EMBL" id="RFF29571.1"/>
    </source>
</evidence>
<feature type="transmembrane region" description="Helical" evidence="6">
    <location>
        <begin position="247"/>
        <end position="269"/>
    </location>
</feature>
<protein>
    <submittedName>
        <fullName evidence="7">Uncharacterized protein</fullName>
    </submittedName>
</protein>
<name>A0A3E1K6D2_9GAMM</name>
<evidence type="ECO:0000256" key="4">
    <source>
        <dbReference type="ARBA" id="ARBA00022989"/>
    </source>
</evidence>